<dbReference type="EMBL" id="JYNV01000298">
    <property type="protein sequence ID" value="KZM19214.1"/>
    <property type="molecule type" value="Genomic_DNA"/>
</dbReference>
<gene>
    <name evidence="1" type="ORF">ST47_g9644</name>
</gene>
<dbReference type="Pfam" id="PF11937">
    <property type="entry name" value="DUF3455"/>
    <property type="match status" value="1"/>
</dbReference>
<proteinExistence type="predicted"/>
<dbReference type="OrthoDB" id="1859733at2759"/>
<comment type="caution">
    <text evidence="1">The sequence shown here is derived from an EMBL/GenBank/DDBJ whole genome shotgun (WGS) entry which is preliminary data.</text>
</comment>
<keyword evidence="2" id="KW-1185">Reference proteome</keyword>
<reference evidence="1 2" key="1">
    <citation type="journal article" date="2016" name="Sci. Rep.">
        <title>Draft genome sequencing and secretome analysis of fungal phytopathogen Ascochyta rabiei provides insight into the necrotrophic effector repertoire.</title>
        <authorList>
            <person name="Verma S."/>
            <person name="Gazara R.K."/>
            <person name="Nizam S."/>
            <person name="Parween S."/>
            <person name="Chattopadhyay D."/>
            <person name="Verma P.K."/>
        </authorList>
    </citation>
    <scope>NUCLEOTIDE SEQUENCE [LARGE SCALE GENOMIC DNA]</scope>
    <source>
        <strain evidence="1 2">ArDII</strain>
    </source>
</reference>
<name>A0A162WUN3_DIDRA</name>
<accession>A0A162WUN3</accession>
<dbReference type="PANTHER" id="PTHR35567:SF11">
    <property type="entry name" value="MALATE DEHYDROGENASE (AFU_ORTHOLOGUE AFUA_2G13800)"/>
    <property type="match status" value="1"/>
</dbReference>
<sequence length="200" mass="21005">MLSSSIIAVCALPLAFAAPFCIRQNSTANVTTTCDLSNISQPANTLTPPSADLHLVLIARGQGTQNYTCATATSVPSAIGAVAELFNASCEVANPSEAQNSVVQAATIGNHFFADLTTPDFAIAGLGNTKTKKVEEVAAPNPGADIKWLRLQAQASDSTSQVKYIYRLKTVGGLAPTSCEGRAEGEVVTVQYEAQYWMYA</sequence>
<protein>
    <submittedName>
        <fullName evidence="1">Uncharacterized protein</fullName>
    </submittedName>
</protein>
<organism evidence="1 2">
    <name type="scientific">Didymella rabiei</name>
    <name type="common">Chickpea ascochyta blight fungus</name>
    <name type="synonym">Mycosphaerella rabiei</name>
    <dbReference type="NCBI Taxonomy" id="5454"/>
    <lineage>
        <taxon>Eukaryota</taxon>
        <taxon>Fungi</taxon>
        <taxon>Dikarya</taxon>
        <taxon>Ascomycota</taxon>
        <taxon>Pezizomycotina</taxon>
        <taxon>Dothideomycetes</taxon>
        <taxon>Pleosporomycetidae</taxon>
        <taxon>Pleosporales</taxon>
        <taxon>Pleosporineae</taxon>
        <taxon>Didymellaceae</taxon>
        <taxon>Ascochyta</taxon>
    </lineage>
</organism>
<evidence type="ECO:0000313" key="1">
    <source>
        <dbReference type="EMBL" id="KZM19214.1"/>
    </source>
</evidence>
<dbReference type="AlphaFoldDB" id="A0A162WUN3"/>
<evidence type="ECO:0000313" key="2">
    <source>
        <dbReference type="Proteomes" id="UP000076837"/>
    </source>
</evidence>
<dbReference type="Proteomes" id="UP000076837">
    <property type="component" value="Unassembled WGS sequence"/>
</dbReference>
<dbReference type="InterPro" id="IPR021851">
    <property type="entry name" value="DUF3455"/>
</dbReference>
<dbReference type="PANTHER" id="PTHR35567">
    <property type="entry name" value="MALATE DEHYDROGENASE (AFU_ORTHOLOGUE AFUA_2G13800)"/>
    <property type="match status" value="1"/>
</dbReference>